<keyword evidence="2" id="KW-0406">Ion transport</keyword>
<dbReference type="Gene3D" id="2.40.160.20">
    <property type="match status" value="1"/>
</dbReference>
<dbReference type="InterPro" id="IPR011250">
    <property type="entry name" value="OMP/PagP_B-barrel"/>
</dbReference>
<dbReference type="SUPFAM" id="SSF56925">
    <property type="entry name" value="OMPA-like"/>
    <property type="match status" value="1"/>
</dbReference>
<feature type="chain" id="PRO_5031205621" evidence="3">
    <location>
        <begin position="20"/>
        <end position="227"/>
    </location>
</feature>
<evidence type="ECO:0000256" key="1">
    <source>
        <dbReference type="ARBA" id="ARBA00005710"/>
    </source>
</evidence>
<dbReference type="Proteomes" id="UP000539350">
    <property type="component" value="Unassembled WGS sequence"/>
</dbReference>
<evidence type="ECO:0000259" key="4">
    <source>
        <dbReference type="Pfam" id="PF01389"/>
    </source>
</evidence>
<organism evidence="5 6">
    <name type="scientific">Sediminihaliea albiluteola</name>
    <dbReference type="NCBI Taxonomy" id="2758564"/>
    <lineage>
        <taxon>Bacteria</taxon>
        <taxon>Pseudomonadati</taxon>
        <taxon>Pseudomonadota</taxon>
        <taxon>Gammaproteobacteria</taxon>
        <taxon>Cellvibrionales</taxon>
        <taxon>Halieaceae</taxon>
        <taxon>Sediminihaliea</taxon>
    </lineage>
</organism>
<dbReference type="Pfam" id="PF01389">
    <property type="entry name" value="OmpA_membrane"/>
    <property type="match status" value="1"/>
</dbReference>
<dbReference type="EMBL" id="JACFXU010000013">
    <property type="protein sequence ID" value="MBA6412137.1"/>
    <property type="molecule type" value="Genomic_DNA"/>
</dbReference>
<keyword evidence="2" id="KW-0813">Transport</keyword>
<protein>
    <submittedName>
        <fullName evidence="5">Outer membrane beta-barrel protein</fullName>
    </submittedName>
</protein>
<reference evidence="5 6" key="1">
    <citation type="submission" date="2020-07" db="EMBL/GenBank/DDBJ databases">
        <title>Halieaceae bacterium, F7430, whole genome shotgun sequencing project.</title>
        <authorList>
            <person name="Jiang S."/>
            <person name="Liu Z.W."/>
            <person name="Du Z.J."/>
        </authorList>
    </citation>
    <scope>NUCLEOTIDE SEQUENCE [LARGE SCALE GENOMIC DNA]</scope>
    <source>
        <strain evidence="5 6">F7430</strain>
    </source>
</reference>
<keyword evidence="2" id="KW-0626">Porin</keyword>
<sequence>MFKKTLALAVLTASVGSYAQTADSGFYLLTDLGYGKARDVASKSDVDAMLVGGFADFGIAVFDGRSSLDDSDFTFSVGAGYQFNRYFALELAYVDLGEFEYKARGTISDGVATEHTKISLSHEVQAISLSAIGSYPFSDSLSGYVKGGVMVSDMDLKAKVSLPGLGVSESFKDDETDEDFHLGLGMQYDVNELWAITAEYSRIFDLGTRDLGESDYDRFSIGFKYRL</sequence>
<dbReference type="RefSeq" id="WP_182168957.1">
    <property type="nucleotide sequence ID" value="NZ_JACFXU010000013.1"/>
</dbReference>
<accession>A0A7W2TUC9</accession>
<dbReference type="GO" id="GO:0015288">
    <property type="term" value="F:porin activity"/>
    <property type="evidence" value="ECO:0007669"/>
    <property type="project" value="UniProtKB-KW"/>
</dbReference>
<proteinExistence type="inferred from homology"/>
<gene>
    <name evidence="5" type="ORF">H2508_03335</name>
</gene>
<evidence type="ECO:0000313" key="6">
    <source>
        <dbReference type="Proteomes" id="UP000539350"/>
    </source>
</evidence>
<feature type="domain" description="Outer membrane protein OmpA-like transmembrane" evidence="4">
    <location>
        <begin position="62"/>
        <end position="226"/>
    </location>
</feature>
<dbReference type="GO" id="GO:0046930">
    <property type="term" value="C:pore complex"/>
    <property type="evidence" value="ECO:0007669"/>
    <property type="project" value="UniProtKB-KW"/>
</dbReference>
<evidence type="ECO:0000256" key="3">
    <source>
        <dbReference type="SAM" id="SignalP"/>
    </source>
</evidence>
<feature type="signal peptide" evidence="3">
    <location>
        <begin position="1"/>
        <end position="19"/>
    </location>
</feature>
<dbReference type="GO" id="GO:0009279">
    <property type="term" value="C:cell outer membrane"/>
    <property type="evidence" value="ECO:0007669"/>
    <property type="project" value="InterPro"/>
</dbReference>
<comment type="similarity">
    <text evidence="1">Belongs to the outer membrane OOP (TC 1.B.6) superfamily. OmpA family.</text>
</comment>
<name>A0A7W2TUC9_9GAMM</name>
<keyword evidence="2" id="KW-0812">Transmembrane</keyword>
<dbReference type="AlphaFoldDB" id="A0A7W2TUC9"/>
<keyword evidence="3" id="KW-0732">Signal</keyword>
<evidence type="ECO:0000256" key="2">
    <source>
        <dbReference type="ARBA" id="ARBA00023114"/>
    </source>
</evidence>
<evidence type="ECO:0000313" key="5">
    <source>
        <dbReference type="EMBL" id="MBA6412137.1"/>
    </source>
</evidence>
<comment type="caution">
    <text evidence="5">The sequence shown here is derived from an EMBL/GenBank/DDBJ whole genome shotgun (WGS) entry which is preliminary data.</text>
</comment>
<keyword evidence="6" id="KW-1185">Reference proteome</keyword>
<dbReference type="InterPro" id="IPR000498">
    <property type="entry name" value="OmpA-like_TM_dom"/>
</dbReference>